<evidence type="ECO:0000313" key="2">
    <source>
        <dbReference type="EMBL" id="KAF9528336.1"/>
    </source>
</evidence>
<evidence type="ECO:0008006" key="4">
    <source>
        <dbReference type="Google" id="ProtNLM"/>
    </source>
</evidence>
<proteinExistence type="predicted"/>
<dbReference type="Proteomes" id="UP000807306">
    <property type="component" value="Unassembled WGS sequence"/>
</dbReference>
<evidence type="ECO:0000313" key="3">
    <source>
        <dbReference type="Proteomes" id="UP000807306"/>
    </source>
</evidence>
<protein>
    <recommendedName>
        <fullName evidence="4">NADH dehydrogenase [ubiquinone] 1 alpha subcomplex subunit</fullName>
    </recommendedName>
</protein>
<comment type="caution">
    <text evidence="2">The sequence shown here is derived from an EMBL/GenBank/DDBJ whole genome shotgun (WGS) entry which is preliminary data.</text>
</comment>
<feature type="region of interest" description="Disordered" evidence="1">
    <location>
        <begin position="87"/>
        <end position="190"/>
    </location>
</feature>
<name>A0A9P6EFV5_9AGAR</name>
<dbReference type="AlphaFoldDB" id="A0A9P6EFV5"/>
<sequence length="190" mass="21129">MKRTVQYSEADDMWKYIGGSKRLPIQWSAWLTHTRLQPPTLQELEADIARRQRVLANAALIDARDRAEVEEKSRIRQEDTHLAIEQAAAGWSRQTTPIIEQPRPVPELSGVEPAAHVQPPAFLTPSSPRKSKSKKPFSLPPLDTSTDNTAASSTPAQAEFHSTLQTVTSSPWKSAPSETETWAPKARSRG</sequence>
<keyword evidence="3" id="KW-1185">Reference proteome</keyword>
<dbReference type="OrthoDB" id="10255576at2759"/>
<feature type="compositionally biased region" description="Low complexity" evidence="1">
    <location>
        <begin position="136"/>
        <end position="154"/>
    </location>
</feature>
<organism evidence="2 3">
    <name type="scientific">Crepidotus variabilis</name>
    <dbReference type="NCBI Taxonomy" id="179855"/>
    <lineage>
        <taxon>Eukaryota</taxon>
        <taxon>Fungi</taxon>
        <taxon>Dikarya</taxon>
        <taxon>Basidiomycota</taxon>
        <taxon>Agaricomycotina</taxon>
        <taxon>Agaricomycetes</taxon>
        <taxon>Agaricomycetidae</taxon>
        <taxon>Agaricales</taxon>
        <taxon>Agaricineae</taxon>
        <taxon>Crepidotaceae</taxon>
        <taxon>Crepidotus</taxon>
    </lineage>
</organism>
<dbReference type="EMBL" id="MU157853">
    <property type="protein sequence ID" value="KAF9528336.1"/>
    <property type="molecule type" value="Genomic_DNA"/>
</dbReference>
<reference evidence="2" key="1">
    <citation type="submission" date="2020-11" db="EMBL/GenBank/DDBJ databases">
        <authorList>
            <consortium name="DOE Joint Genome Institute"/>
            <person name="Ahrendt S."/>
            <person name="Riley R."/>
            <person name="Andreopoulos W."/>
            <person name="Labutti K."/>
            <person name="Pangilinan J."/>
            <person name="Ruiz-Duenas F.J."/>
            <person name="Barrasa J.M."/>
            <person name="Sanchez-Garcia M."/>
            <person name="Camarero S."/>
            <person name="Miyauchi S."/>
            <person name="Serrano A."/>
            <person name="Linde D."/>
            <person name="Babiker R."/>
            <person name="Drula E."/>
            <person name="Ayuso-Fernandez I."/>
            <person name="Pacheco R."/>
            <person name="Padilla G."/>
            <person name="Ferreira P."/>
            <person name="Barriuso J."/>
            <person name="Kellner H."/>
            <person name="Castanera R."/>
            <person name="Alfaro M."/>
            <person name="Ramirez L."/>
            <person name="Pisabarro A.G."/>
            <person name="Kuo A."/>
            <person name="Tritt A."/>
            <person name="Lipzen A."/>
            <person name="He G."/>
            <person name="Yan M."/>
            <person name="Ng V."/>
            <person name="Cullen D."/>
            <person name="Martin F."/>
            <person name="Rosso M.-N."/>
            <person name="Henrissat B."/>
            <person name="Hibbett D."/>
            <person name="Martinez A.T."/>
            <person name="Grigoriev I.V."/>
        </authorList>
    </citation>
    <scope>NUCLEOTIDE SEQUENCE</scope>
    <source>
        <strain evidence="2">CBS 506.95</strain>
    </source>
</reference>
<gene>
    <name evidence="2" type="ORF">CPB83DRAFT_854416</name>
</gene>
<accession>A0A9P6EFV5</accession>
<feature type="compositionally biased region" description="Polar residues" evidence="1">
    <location>
        <begin position="160"/>
        <end position="180"/>
    </location>
</feature>
<evidence type="ECO:0000256" key="1">
    <source>
        <dbReference type="SAM" id="MobiDB-lite"/>
    </source>
</evidence>